<feature type="compositionally biased region" description="Basic and acidic residues" evidence="1">
    <location>
        <begin position="620"/>
        <end position="630"/>
    </location>
</feature>
<evidence type="ECO:0000256" key="1">
    <source>
        <dbReference type="SAM" id="MobiDB-lite"/>
    </source>
</evidence>
<dbReference type="InterPro" id="IPR002048">
    <property type="entry name" value="EF_hand_dom"/>
</dbReference>
<dbReference type="Proteomes" id="UP001605036">
    <property type="component" value="Unassembled WGS sequence"/>
</dbReference>
<dbReference type="EMBL" id="JBHFFA010000003">
    <property type="protein sequence ID" value="KAL2633021.1"/>
    <property type="molecule type" value="Genomic_DNA"/>
</dbReference>
<sequence length="926" mass="101924">METLITREAGQGGPAEELKKIHIVDTMPDFHYDAGLKSMYMDVVRPTDDHRLHRSSKTGLLLRDNETINGPGTLSTGDIDGAQVPPLYKFTNRGAYACQNLAKAWDDLEKSTPNVLIPEHVNKPSTILATKDITHPEDMDPGIPPRNTNPLEPQYSLPSFVEPWIPLPKFVKDSLNVEDIEGARPSSKYKRLERGNQLSVRDIEGTHPGWKPFHRRRFGEARNLNLDVADISGPLEERVLRPSSSEVYQDVEGSHPKPLTRIRSSETPRDLNLNIEDINGAHAGSGGWEDTTRRRKEFAKNHSLDEKEQKELQDSALKFLKTTMQDQIKLKQLSSKDVATTFELLDRQKSGKLDINEVNRAFKTLKLEVCPSDLNAISKTFAHPNGDGYLDYWKLVNHMVPLVPKKYGAVWDGSNNVGRSVDHGVISPGVSKSCYDPARVSDLVAGVGSGNKFLPFNGGRPITKSRHLKDPTSVQQPAIGGGSVSGNSGKSVKGTDWIKKVQFYLPDAHPGSCQAGNTSGQAQSTYVTRPVAVSNMSDNPERKQAFISEPDSGRGLFQPSKQPNGVEHVESMQPAEVDPSSHLASDVFREIPVLSALQEAEPQPLQVIKDVHFQEIVPSKEAKARKRDESLFSTFKPPHEGPPVKSSSEPVFDKLHKEVRKQDVTPLPIGGPFWPGHVETLPENLGPPALQGSEHNGPLPMGGVFWAGVEKLQPSTRASLRKDYPAPPIFSQVHSGVSLRMAGGLRGEKAQSTWVDRLGDAAKPLTFVGEGNQIVCRSGMKGNEFSRPGTDYVGRRPQSSHCPSTSQAGNGKWFHTEGQIRPQTVNTIVRGSPLEHPLPADRDRKNNPLSSRPSSSQSCKLNGCSGSHFPSRQRPASAGSLLGTKMNHRAECYEAKTRVQKKASSASAKRFHSQVREDMDTVRLLR</sequence>
<accession>A0ABD1YQZ7</accession>
<dbReference type="AlphaFoldDB" id="A0ABD1YQZ7"/>
<feature type="compositionally biased region" description="Polar residues" evidence="1">
    <location>
        <begin position="797"/>
        <end position="809"/>
    </location>
</feature>
<proteinExistence type="predicted"/>
<name>A0ABD1YQZ7_9MARC</name>
<dbReference type="Gene3D" id="1.10.238.10">
    <property type="entry name" value="EF-hand"/>
    <property type="match status" value="1"/>
</dbReference>
<reference evidence="3 4" key="1">
    <citation type="submission" date="2024-09" db="EMBL/GenBank/DDBJ databases">
        <title>Chromosome-scale assembly of Riccia fluitans.</title>
        <authorList>
            <person name="Paukszto L."/>
            <person name="Sawicki J."/>
            <person name="Karawczyk K."/>
            <person name="Piernik-Szablinska J."/>
            <person name="Szczecinska M."/>
            <person name="Mazdziarz M."/>
        </authorList>
    </citation>
    <scope>NUCLEOTIDE SEQUENCE [LARGE SCALE GENOMIC DNA]</scope>
    <source>
        <strain evidence="3">Rf_01</strain>
        <tissue evidence="3">Aerial parts of the thallus</tissue>
    </source>
</reference>
<keyword evidence="4" id="KW-1185">Reference proteome</keyword>
<feature type="domain" description="EF-hand" evidence="2">
    <location>
        <begin position="333"/>
        <end position="368"/>
    </location>
</feature>
<dbReference type="PANTHER" id="PTHR38130:SF1">
    <property type="entry name" value="EF-HAND DOMAIN-CONTAINING PROTEIN"/>
    <property type="match status" value="1"/>
</dbReference>
<gene>
    <name evidence="3" type="ORF">R1flu_004500</name>
</gene>
<dbReference type="InterPro" id="IPR011992">
    <property type="entry name" value="EF-hand-dom_pair"/>
</dbReference>
<evidence type="ECO:0000313" key="4">
    <source>
        <dbReference type="Proteomes" id="UP001605036"/>
    </source>
</evidence>
<organism evidence="3 4">
    <name type="scientific">Riccia fluitans</name>
    <dbReference type="NCBI Taxonomy" id="41844"/>
    <lineage>
        <taxon>Eukaryota</taxon>
        <taxon>Viridiplantae</taxon>
        <taxon>Streptophyta</taxon>
        <taxon>Embryophyta</taxon>
        <taxon>Marchantiophyta</taxon>
        <taxon>Marchantiopsida</taxon>
        <taxon>Marchantiidae</taxon>
        <taxon>Marchantiales</taxon>
        <taxon>Ricciaceae</taxon>
        <taxon>Riccia</taxon>
    </lineage>
</organism>
<feature type="region of interest" description="Disordered" evidence="1">
    <location>
        <begin position="545"/>
        <end position="566"/>
    </location>
</feature>
<evidence type="ECO:0000313" key="3">
    <source>
        <dbReference type="EMBL" id="KAL2633021.1"/>
    </source>
</evidence>
<dbReference type="SUPFAM" id="SSF47473">
    <property type="entry name" value="EF-hand"/>
    <property type="match status" value="1"/>
</dbReference>
<feature type="region of interest" description="Disordered" evidence="1">
    <location>
        <begin position="779"/>
        <end position="883"/>
    </location>
</feature>
<comment type="caution">
    <text evidence="3">The sequence shown here is derived from an EMBL/GenBank/DDBJ whole genome shotgun (WGS) entry which is preliminary data.</text>
</comment>
<evidence type="ECO:0000259" key="2">
    <source>
        <dbReference type="PROSITE" id="PS50222"/>
    </source>
</evidence>
<protein>
    <recommendedName>
        <fullName evidence="2">EF-hand domain-containing protein</fullName>
    </recommendedName>
</protein>
<feature type="region of interest" description="Disordered" evidence="1">
    <location>
        <begin position="458"/>
        <end position="491"/>
    </location>
</feature>
<feature type="region of interest" description="Disordered" evidence="1">
    <location>
        <begin position="620"/>
        <end position="649"/>
    </location>
</feature>
<dbReference type="PROSITE" id="PS50222">
    <property type="entry name" value="EF_HAND_2"/>
    <property type="match status" value="1"/>
</dbReference>
<dbReference type="PANTHER" id="PTHR38130">
    <property type="entry name" value="EF-HAND DOMAIN-CONTAINING PROTEIN"/>
    <property type="match status" value="1"/>
</dbReference>